<dbReference type="EMBL" id="UFQT01000289">
    <property type="protein sequence ID" value="SSX22857.1"/>
    <property type="molecule type" value="Genomic_DNA"/>
</dbReference>
<evidence type="ECO:0000313" key="13">
    <source>
        <dbReference type="EMBL" id="SSX02483.1"/>
    </source>
</evidence>
<dbReference type="Gene3D" id="1.10.220.160">
    <property type="match status" value="1"/>
</dbReference>
<keyword evidence="1" id="KW-0489">Methyltransferase</keyword>
<dbReference type="Gene3D" id="2.170.270.10">
    <property type="entry name" value="SET domain"/>
    <property type="match status" value="1"/>
</dbReference>
<dbReference type="VEuPathDB" id="VectorBase:CSON007654"/>
<evidence type="ECO:0000256" key="8">
    <source>
        <dbReference type="ARBA" id="ARBA00093635"/>
    </source>
</evidence>
<dbReference type="InterPro" id="IPR044421">
    <property type="entry name" value="SMYD4_SET"/>
</dbReference>
<keyword evidence="6" id="KW-0862">Zinc</keyword>
<protein>
    <recommendedName>
        <fullName evidence="8">Protein-lysine N-methyltransferase SMYD4</fullName>
    </recommendedName>
    <alternativeName>
        <fullName evidence="9">SET and MYND domain-containing protein 4</fullName>
    </alternativeName>
</protein>
<dbReference type="AlphaFoldDB" id="A0A336M383"/>
<keyword evidence="5 10" id="KW-0863">Zinc-finger</keyword>
<evidence type="ECO:0000256" key="3">
    <source>
        <dbReference type="ARBA" id="ARBA00022691"/>
    </source>
</evidence>
<dbReference type="Pfam" id="PF00856">
    <property type="entry name" value="SET"/>
    <property type="match status" value="1"/>
</dbReference>
<dbReference type="InterPro" id="IPR011990">
    <property type="entry name" value="TPR-like_helical_dom_sf"/>
</dbReference>
<dbReference type="GO" id="GO:0008270">
    <property type="term" value="F:zinc ion binding"/>
    <property type="evidence" value="ECO:0007669"/>
    <property type="project" value="UniProtKB-KW"/>
</dbReference>
<dbReference type="Gene3D" id="6.10.140.2220">
    <property type="match status" value="1"/>
</dbReference>
<dbReference type="SUPFAM" id="SSF82199">
    <property type="entry name" value="SET domain"/>
    <property type="match status" value="1"/>
</dbReference>
<sequence length="664" mass="76757">MPILDESIENACLHIRRQTPDNIFAQINTKCVTYEKKFEIINEIKGIKYIEKFVTKKLNKDINFALECKEYGNKEFKAGRFNRSLELYSRSILNTPPNTCELATVLGNRSAVLFNLKEYEASVNDINAALNKFPKENIFKLIHRKAKCLFELHKFEEAYVNFITSEFLIQENDKIPSSQKTCLLFDIKLMINYLKRNSTPFLNKICTNLDSHTLNGISNSLKVNDFLEIAYNKLEGRHAVCRQKIEAGDLLLQESPYASVLAEAFCLSHCQNCFKRTTIPIACDNCRDVIFCSQNCKGEGMNFHQFECGLLKSIWKCKSNLATHLSIRMITSKDPESLITNRNIKHLNGNENGESIKNGNSNSNGHVDDNFSKLYSLLTHEKEFSKEKIFEFMLMAKFQLECLKVGGYLENKHLTYENYFASLLYQNILILHFNAHEIFELQKDNQQDPGKTVCIGAAIYPFLAQFNHSCDPTTVRYFDGNRVIIRATRNIYPNEQISENYGPIFTQEPQQERKLQLKEKYKFECQCDACSNNWPLLKEMQDKSVPIKCQGNSGDCGTILTCNEKITKIHCSKCKHETDVLSIIKFLQTLDTKLEMGKKLFESNQINDALNTYLDLIKDMDQQIKPPFSKWHICQKRIRSVYLEFGNKINFNLAQNKTTTNYFM</sequence>
<dbReference type="OMA" id="NTCELAT"/>
<dbReference type="PANTHER" id="PTHR46165">
    <property type="entry name" value="SET AND MYND DOMAIN-CONTAINING PROTEIN 4"/>
    <property type="match status" value="1"/>
</dbReference>
<dbReference type="PROSITE" id="PS50280">
    <property type="entry name" value="SET"/>
    <property type="match status" value="1"/>
</dbReference>
<dbReference type="GO" id="GO:0008276">
    <property type="term" value="F:protein methyltransferase activity"/>
    <property type="evidence" value="ECO:0007669"/>
    <property type="project" value="UniProtKB-ARBA"/>
</dbReference>
<dbReference type="GO" id="GO:0005634">
    <property type="term" value="C:nucleus"/>
    <property type="evidence" value="ECO:0007669"/>
    <property type="project" value="TreeGrafter"/>
</dbReference>
<evidence type="ECO:0000256" key="7">
    <source>
        <dbReference type="ARBA" id="ARBA00093423"/>
    </source>
</evidence>
<gene>
    <name evidence="14" type="primary">CSON007654</name>
</gene>
<organism evidence="14">
    <name type="scientific">Culicoides sonorensis</name>
    <name type="common">Biting midge</name>
    <dbReference type="NCBI Taxonomy" id="179676"/>
    <lineage>
        <taxon>Eukaryota</taxon>
        <taxon>Metazoa</taxon>
        <taxon>Ecdysozoa</taxon>
        <taxon>Arthropoda</taxon>
        <taxon>Hexapoda</taxon>
        <taxon>Insecta</taxon>
        <taxon>Pterygota</taxon>
        <taxon>Neoptera</taxon>
        <taxon>Endopterygota</taxon>
        <taxon>Diptera</taxon>
        <taxon>Nematocera</taxon>
        <taxon>Chironomoidea</taxon>
        <taxon>Ceratopogonidae</taxon>
        <taxon>Ceratopogoninae</taxon>
        <taxon>Culicoides</taxon>
        <taxon>Monoculicoides</taxon>
    </lineage>
</organism>
<dbReference type="PROSITE" id="PS50865">
    <property type="entry name" value="ZF_MYND_2"/>
    <property type="match status" value="1"/>
</dbReference>
<reference evidence="13" key="1">
    <citation type="submission" date="2018-04" db="EMBL/GenBank/DDBJ databases">
        <authorList>
            <person name="Go L.Y."/>
            <person name="Mitchell J.A."/>
        </authorList>
    </citation>
    <scope>NUCLEOTIDE SEQUENCE</scope>
    <source>
        <tissue evidence="13">Whole organism</tissue>
    </source>
</reference>
<dbReference type="GO" id="GO:0032259">
    <property type="term" value="P:methylation"/>
    <property type="evidence" value="ECO:0007669"/>
    <property type="project" value="UniProtKB-KW"/>
</dbReference>
<feature type="domain" description="SET" evidence="11">
    <location>
        <begin position="219"/>
        <end position="502"/>
    </location>
</feature>
<evidence type="ECO:0000256" key="1">
    <source>
        <dbReference type="ARBA" id="ARBA00022603"/>
    </source>
</evidence>
<evidence type="ECO:0000256" key="6">
    <source>
        <dbReference type="ARBA" id="ARBA00022833"/>
    </source>
</evidence>
<dbReference type="InterPro" id="IPR052097">
    <property type="entry name" value="SET-MYND_domain_protein"/>
</dbReference>
<feature type="domain" description="MYND-type" evidence="12">
    <location>
        <begin position="270"/>
        <end position="308"/>
    </location>
</feature>
<accession>A0A336M383</accession>
<dbReference type="GO" id="GO:0042826">
    <property type="term" value="F:histone deacetylase binding"/>
    <property type="evidence" value="ECO:0007669"/>
    <property type="project" value="TreeGrafter"/>
</dbReference>
<evidence type="ECO:0000259" key="11">
    <source>
        <dbReference type="PROSITE" id="PS50280"/>
    </source>
</evidence>
<name>A0A336M383_CULSO</name>
<keyword evidence="4" id="KW-0479">Metal-binding</keyword>
<dbReference type="SUPFAM" id="SSF144232">
    <property type="entry name" value="HIT/MYND zinc finger-like"/>
    <property type="match status" value="1"/>
</dbReference>
<evidence type="ECO:0000256" key="9">
    <source>
        <dbReference type="ARBA" id="ARBA00093680"/>
    </source>
</evidence>
<proteinExistence type="predicted"/>
<dbReference type="InterPro" id="IPR046341">
    <property type="entry name" value="SET_dom_sf"/>
</dbReference>
<dbReference type="GO" id="GO:0008170">
    <property type="term" value="F:N-methyltransferase activity"/>
    <property type="evidence" value="ECO:0007669"/>
    <property type="project" value="UniProtKB-ARBA"/>
</dbReference>
<dbReference type="Gene3D" id="1.25.40.10">
    <property type="entry name" value="Tetratricopeptide repeat domain"/>
    <property type="match status" value="1"/>
</dbReference>
<keyword evidence="2" id="KW-0808">Transferase</keyword>
<dbReference type="GO" id="GO:0005737">
    <property type="term" value="C:cytoplasm"/>
    <property type="evidence" value="ECO:0007669"/>
    <property type="project" value="TreeGrafter"/>
</dbReference>
<dbReference type="EMBL" id="UFQS01000289">
    <property type="protein sequence ID" value="SSX02483.1"/>
    <property type="molecule type" value="Genomic_DNA"/>
</dbReference>
<reference evidence="14" key="2">
    <citation type="submission" date="2018-07" db="EMBL/GenBank/DDBJ databases">
        <authorList>
            <person name="Quirk P.G."/>
            <person name="Krulwich T.A."/>
        </authorList>
    </citation>
    <scope>NUCLEOTIDE SEQUENCE</scope>
</reference>
<dbReference type="SUPFAM" id="SSF48452">
    <property type="entry name" value="TPR-like"/>
    <property type="match status" value="1"/>
</dbReference>
<evidence type="ECO:0000256" key="4">
    <source>
        <dbReference type="ARBA" id="ARBA00022723"/>
    </source>
</evidence>
<evidence type="ECO:0000259" key="12">
    <source>
        <dbReference type="PROSITE" id="PS50865"/>
    </source>
</evidence>
<evidence type="ECO:0000256" key="5">
    <source>
        <dbReference type="ARBA" id="ARBA00022771"/>
    </source>
</evidence>
<evidence type="ECO:0000313" key="14">
    <source>
        <dbReference type="EMBL" id="SSX22857.1"/>
    </source>
</evidence>
<dbReference type="InterPro" id="IPR002893">
    <property type="entry name" value="Znf_MYND"/>
</dbReference>
<dbReference type="GO" id="GO:0008757">
    <property type="term" value="F:S-adenosylmethionine-dependent methyltransferase activity"/>
    <property type="evidence" value="ECO:0007669"/>
    <property type="project" value="UniProtKB-ARBA"/>
</dbReference>
<comment type="function">
    <text evidence="7">Protein-lysine N-methyltransferase. Monomethylates PRMT5, modulating its transcriptional activity. May also act as a histone methyltransferase. Plays a critical role in cardiac development. Acts as a key epigenetic regulator of gene expression during cardiac development via its dual activities as a methyltransferase and negative regulator of HDAC1.</text>
</comment>
<evidence type="ECO:0000256" key="10">
    <source>
        <dbReference type="PROSITE-ProRule" id="PRU00134"/>
    </source>
</evidence>
<keyword evidence="3" id="KW-0949">S-adenosyl-L-methionine</keyword>
<evidence type="ECO:0000256" key="2">
    <source>
        <dbReference type="ARBA" id="ARBA00022679"/>
    </source>
</evidence>
<dbReference type="SMART" id="SM00317">
    <property type="entry name" value="SET"/>
    <property type="match status" value="1"/>
</dbReference>
<dbReference type="Pfam" id="PF01753">
    <property type="entry name" value="zf-MYND"/>
    <property type="match status" value="1"/>
</dbReference>
<dbReference type="PANTHER" id="PTHR46165:SF7">
    <property type="entry name" value="SET AND MYND DOMAIN-CONTAINING PROTEIN 4"/>
    <property type="match status" value="1"/>
</dbReference>
<dbReference type="CDD" id="cd10536">
    <property type="entry name" value="SET_SMYD4"/>
    <property type="match status" value="1"/>
</dbReference>
<dbReference type="InterPro" id="IPR001214">
    <property type="entry name" value="SET_dom"/>
</dbReference>